<sequence length="171" mass="18730">MDSSFLASIEAVINNGKAVISADDTNVVAAVQEALRNGRSATFYVSHTQAAAVNAWYWTPQRIKEAEMEPVTSEEKARIESELGVKDTGSLYSNRIPCECGRVYGAFEFVQQGIAEHGREAVGSVLALENTSVIRVNPVTVAVCPDCKRKLLRGHYYCWVNGYGCCKSTEM</sequence>
<protein>
    <submittedName>
        <fullName evidence="1">Uncharacterized protein</fullName>
    </submittedName>
</protein>
<accession>A0A2R4T0F4</accession>
<keyword evidence="2" id="KW-1185">Reference proteome</keyword>
<dbReference type="EMBL" id="CP026304">
    <property type="protein sequence ID" value="AVZ72608.1"/>
    <property type="molecule type" value="Genomic_DNA"/>
</dbReference>
<evidence type="ECO:0000313" key="2">
    <source>
        <dbReference type="Proteomes" id="UP000244201"/>
    </source>
</evidence>
<dbReference type="Proteomes" id="UP000244201">
    <property type="component" value="Chromosome"/>
</dbReference>
<name>A0A2R4T0F4_9ACTN</name>
<organism evidence="1 2">
    <name type="scientific">Streptomyces lunaelactis</name>
    <dbReference type="NCBI Taxonomy" id="1535768"/>
    <lineage>
        <taxon>Bacteria</taxon>
        <taxon>Bacillati</taxon>
        <taxon>Actinomycetota</taxon>
        <taxon>Actinomycetes</taxon>
        <taxon>Kitasatosporales</taxon>
        <taxon>Streptomycetaceae</taxon>
        <taxon>Streptomyces</taxon>
    </lineage>
</organism>
<dbReference type="OrthoDB" id="4135799at2"/>
<dbReference type="AlphaFoldDB" id="A0A2R4T0F4"/>
<reference evidence="1 2" key="1">
    <citation type="submission" date="2018-01" db="EMBL/GenBank/DDBJ databases">
        <title>Complete genome sequence of Streptomyces lunaelactis MM109T, a Ferroverdin A producer isolated from cave moonmilk deposits.</title>
        <authorList>
            <person name="Naome A."/>
            <person name="Martinet L."/>
            <person name="Maciejewska M."/>
            <person name="Anderssen S."/>
            <person name="Adam D."/>
            <person name="Tenconi E."/>
            <person name="Deflandre B."/>
            <person name="Arguelles-Arias A."/>
            <person name="Calusinska M."/>
            <person name="Copieters W."/>
            <person name="Karim L."/>
            <person name="Hanikenne M."/>
            <person name="Baurain D."/>
            <person name="van Wezel G."/>
            <person name="Smargiasso N."/>
            <person name="de Pauw E."/>
            <person name="Delfosse P."/>
            <person name="Rigali S."/>
        </authorList>
    </citation>
    <scope>NUCLEOTIDE SEQUENCE [LARGE SCALE GENOMIC DNA]</scope>
    <source>
        <strain evidence="1 2">MM109</strain>
    </source>
</reference>
<evidence type="ECO:0000313" key="1">
    <source>
        <dbReference type="EMBL" id="AVZ72608.1"/>
    </source>
</evidence>
<dbReference type="KEGG" id="slk:SLUN_10810"/>
<gene>
    <name evidence="1" type="ORF">SLUN_10810</name>
</gene>
<proteinExistence type="predicted"/>
<dbReference type="RefSeq" id="WP_108148290.1">
    <property type="nucleotide sequence ID" value="NZ_JABSUC010000157.1"/>
</dbReference>